<keyword evidence="3 5" id="KW-0238">DNA-binding</keyword>
<keyword evidence="2" id="KW-0229">DNA integration</keyword>
<name>A0ABW0VQ08_9BACL</name>
<accession>A0ABW0VQ08</accession>
<dbReference type="CDD" id="cd01189">
    <property type="entry name" value="INT_ICEBs1_C_like"/>
    <property type="match status" value="1"/>
</dbReference>
<gene>
    <name evidence="8" type="ORF">ACFPYJ_00585</name>
</gene>
<protein>
    <submittedName>
        <fullName evidence="8">Tyrosine-type recombinase/integrase</fullName>
    </submittedName>
</protein>
<feature type="domain" description="Tyr recombinase" evidence="6">
    <location>
        <begin position="165"/>
        <end position="361"/>
    </location>
</feature>
<dbReference type="Proteomes" id="UP001596047">
    <property type="component" value="Unassembled WGS sequence"/>
</dbReference>
<dbReference type="Pfam" id="PF14657">
    <property type="entry name" value="Arm-DNA-bind_4"/>
    <property type="match status" value="1"/>
</dbReference>
<evidence type="ECO:0000256" key="4">
    <source>
        <dbReference type="ARBA" id="ARBA00023172"/>
    </source>
</evidence>
<dbReference type="InterPro" id="IPR011010">
    <property type="entry name" value="DNA_brk_join_enz"/>
</dbReference>
<keyword evidence="9" id="KW-1185">Reference proteome</keyword>
<evidence type="ECO:0000256" key="1">
    <source>
        <dbReference type="ARBA" id="ARBA00008857"/>
    </source>
</evidence>
<dbReference type="PROSITE" id="PS51900">
    <property type="entry name" value="CB"/>
    <property type="match status" value="1"/>
</dbReference>
<keyword evidence="4" id="KW-0233">DNA recombination</keyword>
<evidence type="ECO:0000259" key="7">
    <source>
        <dbReference type="PROSITE" id="PS51900"/>
    </source>
</evidence>
<comment type="similarity">
    <text evidence="1">Belongs to the 'phage' integrase family.</text>
</comment>
<dbReference type="EMBL" id="JBHSOW010000005">
    <property type="protein sequence ID" value="MFC5647645.1"/>
    <property type="molecule type" value="Genomic_DNA"/>
</dbReference>
<evidence type="ECO:0000256" key="2">
    <source>
        <dbReference type="ARBA" id="ARBA00022908"/>
    </source>
</evidence>
<organism evidence="8 9">
    <name type="scientific">Paenibacillus solisilvae</name>
    <dbReference type="NCBI Taxonomy" id="2486751"/>
    <lineage>
        <taxon>Bacteria</taxon>
        <taxon>Bacillati</taxon>
        <taxon>Bacillota</taxon>
        <taxon>Bacilli</taxon>
        <taxon>Bacillales</taxon>
        <taxon>Paenibacillaceae</taxon>
        <taxon>Paenibacillus</taxon>
    </lineage>
</organism>
<dbReference type="InterPro" id="IPR004107">
    <property type="entry name" value="Integrase_SAM-like_N"/>
</dbReference>
<evidence type="ECO:0000256" key="5">
    <source>
        <dbReference type="PROSITE-ProRule" id="PRU01248"/>
    </source>
</evidence>
<dbReference type="PANTHER" id="PTHR30349:SF64">
    <property type="entry name" value="PROPHAGE INTEGRASE INTD-RELATED"/>
    <property type="match status" value="1"/>
</dbReference>
<dbReference type="Gene3D" id="1.10.150.130">
    <property type="match status" value="1"/>
</dbReference>
<feature type="domain" description="Core-binding (CB)" evidence="7">
    <location>
        <begin position="61"/>
        <end position="144"/>
    </location>
</feature>
<dbReference type="SUPFAM" id="SSF56349">
    <property type="entry name" value="DNA breaking-rejoining enzymes"/>
    <property type="match status" value="1"/>
</dbReference>
<dbReference type="RefSeq" id="WP_379186093.1">
    <property type="nucleotide sequence ID" value="NZ_JBHSOW010000005.1"/>
</dbReference>
<dbReference type="InterPro" id="IPR044068">
    <property type="entry name" value="CB"/>
</dbReference>
<comment type="caution">
    <text evidence="8">The sequence shown here is derived from an EMBL/GenBank/DDBJ whole genome shotgun (WGS) entry which is preliminary data.</text>
</comment>
<dbReference type="PROSITE" id="PS51898">
    <property type="entry name" value="TYR_RECOMBINASE"/>
    <property type="match status" value="1"/>
</dbReference>
<sequence>MAEPTKNPVTKKWEFVFDYYFKGKRKQIRRRGFNSKREANDSLQLLQREVHDDEYIKQNNKTIAEFMNYWLENIRVLECEATSYYNNTLYLKNHIAPRIGSTKLQELSAMQCQEFVKSLHDDGFARNTIDRVCTLVKLALDKAIEYKLVKENKMRNVTLPKKTKRQITVWTVDQINQFLNFTKERRYYCVYAIALLTGMRQGEILGLRWKDIDYEKKIISVRQTLTHYGKEIKDSTKTISGERNISISEQLIIVLKEQEQRYIEFKKNTMNINDMDLVIFNLKDGSTVFPSNLTKSYMKDVERSGLPHIRFHDLRHSHATMLIQQNINVKVISERLGHSKVGVTLDVYSHVLPSMQQEVAERLDNIISIN</sequence>
<evidence type="ECO:0000259" key="6">
    <source>
        <dbReference type="PROSITE" id="PS51898"/>
    </source>
</evidence>
<dbReference type="InterPro" id="IPR010998">
    <property type="entry name" value="Integrase_recombinase_N"/>
</dbReference>
<evidence type="ECO:0000313" key="8">
    <source>
        <dbReference type="EMBL" id="MFC5647645.1"/>
    </source>
</evidence>
<dbReference type="Pfam" id="PF14659">
    <property type="entry name" value="Phage_int_SAM_3"/>
    <property type="match status" value="1"/>
</dbReference>
<dbReference type="InterPro" id="IPR028259">
    <property type="entry name" value="AP2-like_int_N"/>
</dbReference>
<dbReference type="Gene3D" id="1.10.443.10">
    <property type="entry name" value="Intergrase catalytic core"/>
    <property type="match status" value="1"/>
</dbReference>
<dbReference type="PANTHER" id="PTHR30349">
    <property type="entry name" value="PHAGE INTEGRASE-RELATED"/>
    <property type="match status" value="1"/>
</dbReference>
<proteinExistence type="inferred from homology"/>
<dbReference type="InterPro" id="IPR002104">
    <property type="entry name" value="Integrase_catalytic"/>
</dbReference>
<dbReference type="InterPro" id="IPR013762">
    <property type="entry name" value="Integrase-like_cat_sf"/>
</dbReference>
<evidence type="ECO:0000256" key="3">
    <source>
        <dbReference type="ARBA" id="ARBA00023125"/>
    </source>
</evidence>
<reference evidence="9" key="1">
    <citation type="journal article" date="2019" name="Int. J. Syst. Evol. Microbiol.">
        <title>The Global Catalogue of Microorganisms (GCM) 10K type strain sequencing project: providing services to taxonomists for standard genome sequencing and annotation.</title>
        <authorList>
            <consortium name="The Broad Institute Genomics Platform"/>
            <consortium name="The Broad Institute Genome Sequencing Center for Infectious Disease"/>
            <person name="Wu L."/>
            <person name="Ma J."/>
        </authorList>
    </citation>
    <scope>NUCLEOTIDE SEQUENCE [LARGE SCALE GENOMIC DNA]</scope>
    <source>
        <strain evidence="9">CGMCC 1.3240</strain>
    </source>
</reference>
<evidence type="ECO:0000313" key="9">
    <source>
        <dbReference type="Proteomes" id="UP001596047"/>
    </source>
</evidence>
<dbReference type="Pfam" id="PF00589">
    <property type="entry name" value="Phage_integrase"/>
    <property type="match status" value="1"/>
</dbReference>
<dbReference type="InterPro" id="IPR050090">
    <property type="entry name" value="Tyrosine_recombinase_XerCD"/>
</dbReference>